<keyword evidence="4" id="KW-0548">Nucleotidyltransferase</keyword>
<keyword evidence="5" id="KW-0540">Nuclease</keyword>
<dbReference type="InterPro" id="IPR041588">
    <property type="entry name" value="Integrase_H2C2"/>
</dbReference>
<dbReference type="InterPro" id="IPR041373">
    <property type="entry name" value="RT_RNaseH"/>
</dbReference>
<dbReference type="InterPro" id="IPR012337">
    <property type="entry name" value="RNaseH-like_sf"/>
</dbReference>
<dbReference type="InterPro" id="IPR050951">
    <property type="entry name" value="Retrovirus_Pol_polyprotein"/>
</dbReference>
<dbReference type="EC" id="3.1.26.4" evidence="2"/>
<dbReference type="SUPFAM" id="SSF57756">
    <property type="entry name" value="Retrovirus zinc finger-like domains"/>
    <property type="match status" value="1"/>
</dbReference>
<feature type="non-terminal residue" evidence="11">
    <location>
        <position position="1"/>
    </location>
</feature>
<keyword evidence="7" id="KW-0378">Hydrolase</keyword>
<dbReference type="Proteomes" id="UP001529510">
    <property type="component" value="Unassembled WGS sequence"/>
</dbReference>
<dbReference type="EMBL" id="JAMKFB020000089">
    <property type="protein sequence ID" value="KAL0153620.1"/>
    <property type="molecule type" value="Genomic_DNA"/>
</dbReference>
<dbReference type="Gene3D" id="1.10.340.70">
    <property type="match status" value="1"/>
</dbReference>
<dbReference type="InterPro" id="IPR043502">
    <property type="entry name" value="DNA/RNA_pol_sf"/>
</dbReference>
<feature type="domain" description="Integrase catalytic" evidence="10">
    <location>
        <begin position="687"/>
        <end position="845"/>
    </location>
</feature>
<evidence type="ECO:0000256" key="9">
    <source>
        <dbReference type="ARBA" id="ARBA00039658"/>
    </source>
</evidence>
<dbReference type="SUPFAM" id="SSF47353">
    <property type="entry name" value="Retrovirus capsid dimerization domain-like"/>
    <property type="match status" value="1"/>
</dbReference>
<accession>A0ABD0MUC8</accession>
<proteinExistence type="inferred from homology"/>
<dbReference type="Pfam" id="PF00078">
    <property type="entry name" value="RVT_1"/>
    <property type="match status" value="1"/>
</dbReference>
<dbReference type="FunFam" id="3.30.420.10:FF:000032">
    <property type="entry name" value="Retrovirus-related Pol polyprotein from transposon 297-like Protein"/>
    <property type="match status" value="1"/>
</dbReference>
<dbReference type="Gene3D" id="3.10.10.10">
    <property type="entry name" value="HIV Type 1 Reverse Transcriptase, subunit A, domain 1"/>
    <property type="match status" value="1"/>
</dbReference>
<evidence type="ECO:0000256" key="1">
    <source>
        <dbReference type="ARBA" id="ARBA00010879"/>
    </source>
</evidence>
<dbReference type="Gene3D" id="1.10.4020.10">
    <property type="entry name" value="DNA breaking-rejoining enzymes"/>
    <property type="match status" value="1"/>
</dbReference>
<keyword evidence="3" id="KW-0808">Transferase</keyword>
<evidence type="ECO:0000256" key="4">
    <source>
        <dbReference type="ARBA" id="ARBA00022695"/>
    </source>
</evidence>
<dbReference type="PROSITE" id="PS50994">
    <property type="entry name" value="INTEGRASE"/>
    <property type="match status" value="1"/>
</dbReference>
<dbReference type="FunFam" id="1.10.340.70:FF:000001">
    <property type="entry name" value="Retrovirus-related Pol polyprotein from transposon gypsy-like Protein"/>
    <property type="match status" value="1"/>
</dbReference>
<dbReference type="FunFam" id="3.10.20.370:FF:000001">
    <property type="entry name" value="Retrovirus-related Pol polyprotein from transposon 17.6-like protein"/>
    <property type="match status" value="1"/>
</dbReference>
<dbReference type="InterPro" id="IPR038269">
    <property type="entry name" value="SCAN_sf"/>
</dbReference>
<reference evidence="11 12" key="1">
    <citation type="submission" date="2024-05" db="EMBL/GenBank/DDBJ databases">
        <title>Genome sequencing and assembly of Indian major carp, Cirrhinus mrigala (Hamilton, 1822).</title>
        <authorList>
            <person name="Mohindra V."/>
            <person name="Chowdhury L.M."/>
            <person name="Lal K."/>
            <person name="Jena J.K."/>
        </authorList>
    </citation>
    <scope>NUCLEOTIDE SEQUENCE [LARGE SCALE GENOMIC DNA]</scope>
    <source>
        <strain evidence="11">CM1030</strain>
        <tissue evidence="11">Blood</tissue>
    </source>
</reference>
<dbReference type="InterPro" id="IPR003309">
    <property type="entry name" value="SCAN_dom"/>
</dbReference>
<dbReference type="FunFam" id="3.30.70.270:FF:000115">
    <property type="entry name" value="Polyprotein of retroviral origin, putative"/>
    <property type="match status" value="1"/>
</dbReference>
<keyword evidence="8" id="KW-0695">RNA-directed DNA polymerase</keyword>
<dbReference type="PANTHER" id="PTHR37984:SF5">
    <property type="entry name" value="PROTEIN NYNRIN-LIKE"/>
    <property type="match status" value="1"/>
</dbReference>
<dbReference type="Gene3D" id="3.30.420.10">
    <property type="entry name" value="Ribonuclease H-like superfamily/Ribonuclease H"/>
    <property type="match status" value="1"/>
</dbReference>
<protein>
    <recommendedName>
        <fullName evidence="9">Gypsy retrotransposon integrase-like protein 1</fullName>
        <ecNumber evidence="2">3.1.26.4</ecNumber>
    </recommendedName>
</protein>
<keyword evidence="6" id="KW-0255">Endonuclease</keyword>
<dbReference type="PANTHER" id="PTHR37984">
    <property type="entry name" value="PROTEIN CBG26694"/>
    <property type="match status" value="1"/>
</dbReference>
<evidence type="ECO:0000256" key="2">
    <source>
        <dbReference type="ARBA" id="ARBA00012180"/>
    </source>
</evidence>
<dbReference type="Pfam" id="PF00665">
    <property type="entry name" value="rve"/>
    <property type="match status" value="1"/>
</dbReference>
<evidence type="ECO:0000313" key="11">
    <source>
        <dbReference type="EMBL" id="KAL0153620.1"/>
    </source>
</evidence>
<dbReference type="InterPro" id="IPR000477">
    <property type="entry name" value="RT_dom"/>
</dbReference>
<evidence type="ECO:0000256" key="3">
    <source>
        <dbReference type="ARBA" id="ARBA00022679"/>
    </source>
</evidence>
<dbReference type="SUPFAM" id="SSF56672">
    <property type="entry name" value="DNA/RNA polymerases"/>
    <property type="match status" value="1"/>
</dbReference>
<keyword evidence="12" id="KW-1185">Reference proteome</keyword>
<dbReference type="InterPro" id="IPR036875">
    <property type="entry name" value="Znf_CCHC_sf"/>
</dbReference>
<evidence type="ECO:0000256" key="7">
    <source>
        <dbReference type="ARBA" id="ARBA00022801"/>
    </source>
</evidence>
<dbReference type="InterPro" id="IPR043128">
    <property type="entry name" value="Rev_trsase/Diguanyl_cyclase"/>
</dbReference>
<dbReference type="InterPro" id="IPR036397">
    <property type="entry name" value="RNaseH_sf"/>
</dbReference>
<dbReference type="Pfam" id="PF17921">
    <property type="entry name" value="Integrase_H2C2"/>
    <property type="match status" value="1"/>
</dbReference>
<comment type="similarity">
    <text evidence="1">Belongs to the beta type-B retroviral polymerase family. HERV class-II K(HML-2) pol subfamily.</text>
</comment>
<dbReference type="Pfam" id="PF02023">
    <property type="entry name" value="SCAN"/>
    <property type="match status" value="1"/>
</dbReference>
<dbReference type="CDD" id="cd09274">
    <property type="entry name" value="RNase_HI_RT_Ty3"/>
    <property type="match status" value="1"/>
</dbReference>
<dbReference type="CDD" id="cd01647">
    <property type="entry name" value="RT_LTR"/>
    <property type="match status" value="1"/>
</dbReference>
<evidence type="ECO:0000256" key="5">
    <source>
        <dbReference type="ARBA" id="ARBA00022722"/>
    </source>
</evidence>
<dbReference type="InterPro" id="IPR001584">
    <property type="entry name" value="Integrase_cat-core"/>
</dbReference>
<name>A0ABD0MUC8_CIRMR</name>
<evidence type="ECO:0000259" key="10">
    <source>
        <dbReference type="PROSITE" id="PS50994"/>
    </source>
</evidence>
<gene>
    <name evidence="11" type="ORF">M9458_051100</name>
</gene>
<dbReference type="Pfam" id="PF17917">
    <property type="entry name" value="RT_RNaseH"/>
    <property type="match status" value="1"/>
</dbReference>
<sequence>GEGRVCEMAFDLLAFTLSPTTEVFNRCKKKELLLIAEFFNVKVTRGAVKAVIKQELYNELVSTGVLPAEDAVGEETSASGFLVPAVSQLDPLTAIKLKELDLELKRQEHDIKVSQSSTFNFDAVSSGQPNFDVVKYVKLVPPFRESEVDSYFIAFERIAAKLEWPKDMWGLLLQCNLAGKAEEVCSSLPIEQSLDYEIVKAAVLRAYELVPEAYRQRFRNLMKTTKQTYVEFAREKKSLFEKWCFTNKVTSFDQLQELVLLEDFKNCAPEPLVVHLNEQKVNTLSEAAVIADEFILTHRTIFPSSRQSKRLYAERYAEKETSNVSREVTDKGRKADAKPSSNKRVCFYCLDPGHLISNCRAWKQKSMTGKSKSVGFAQAVVTPETSMPTKSTRYEPFLFTGSVSFGADTPSKSVSILRDTGASQSFVLADILPFSAETYSGTDVLVRGIELGCVSVPVHVVHLKSDLVTGTVLLWVRSELPVEGVSLILGNDLAGGKVFPFPIVFDTPEPSDSDVAVCFPSVFPACVVTRAQSQKWEEEVNLADSFLSPEKDPVECTLSIEPPVAPDVSVNSDLRVEALKFSREQLSAAQKSDKSLASYVEAAVQSDDLPDARIALVWEDGVLQLAHEHPLSGHLGVNKTYKRISQYFFWPGLKSSVSNFCRSCHVCQPAGKPNQTIPSAPLHPIPVMGEPFERLILDCVGPLPKSKSGHQYILTLMCTATRFPEAVPLRTLKAHAIVKEVVKFCSTFGLPRVVQTDQSTNFTSKVFAQVLRELGVAHKMSSAYHPESQGALECFHQTLKSMLRAYCLSTGKDWVEGLPMLMFAVRETVQESLGFSPAELVFGHTVRGPLKLLSEQLLSKDPVSSNILDYVSAFRERLHKACEIAKSHLAPVQSKMKLRHDKTCIKRSFQPGELVLVLLPVPGSALQAKFQGPCAVEKKLTDTDYVILTPDRKKKSTVCHFNMLKAYVKSDTAKETSVCDSVPAVTVLSSACCPLEDNLVGNEERMSCIRLNNSAVLSDLDSYLAHLPENQRTGIVQLIGKYDHLFSDVSHQTTILTHDIDVGDSPPIKQHPYRVNPHKREIMKSEVEYLLQHGFATPNYRKVNSVTKPDSFPLPRVEDCVDRVGSARYVTKLDLLKGYWQVPLTPRASEISAFVTPDNFLQYSVMAFGMRNAPATFQRLMHKVLLGVTNCEAYLDDVVIYSDSWESHLSSLNQVFNRLSDAFLTLNLMKCEFAKAMVTYLGKRVGQGSVRPVEEKVAAILNFPSPTNKRELRRFLGMTGYYRSFCKNFASVVAPLTDLLSTSKKFVWSQDCNYAFKAAKDLLCHAPVLSAPNFSLPFKLQVDASMSGAGAVLLQEDVTGVEHPVSYFSKKFTRCQMKYSTIEKEALALLLALQHFEVYLGCSSNPVVVYTDHNPLVFLGRMQNSNQRLMRWSLIIQEYNLDIQHRKGVENVVADALSRVYSRDN</sequence>
<evidence type="ECO:0000256" key="8">
    <source>
        <dbReference type="ARBA" id="ARBA00022918"/>
    </source>
</evidence>
<dbReference type="SUPFAM" id="SSF53098">
    <property type="entry name" value="Ribonuclease H-like"/>
    <property type="match status" value="1"/>
</dbReference>
<dbReference type="Gene3D" id="3.10.20.370">
    <property type="match status" value="1"/>
</dbReference>
<organism evidence="11 12">
    <name type="scientific">Cirrhinus mrigala</name>
    <name type="common">Mrigala</name>
    <dbReference type="NCBI Taxonomy" id="683832"/>
    <lineage>
        <taxon>Eukaryota</taxon>
        <taxon>Metazoa</taxon>
        <taxon>Chordata</taxon>
        <taxon>Craniata</taxon>
        <taxon>Vertebrata</taxon>
        <taxon>Euteleostomi</taxon>
        <taxon>Actinopterygii</taxon>
        <taxon>Neopterygii</taxon>
        <taxon>Teleostei</taxon>
        <taxon>Ostariophysi</taxon>
        <taxon>Cypriniformes</taxon>
        <taxon>Cyprinidae</taxon>
        <taxon>Labeoninae</taxon>
        <taxon>Labeonini</taxon>
        <taxon>Cirrhinus</taxon>
    </lineage>
</organism>
<dbReference type="Gene3D" id="3.30.70.270">
    <property type="match status" value="2"/>
</dbReference>
<evidence type="ECO:0000256" key="6">
    <source>
        <dbReference type="ARBA" id="ARBA00022759"/>
    </source>
</evidence>
<dbReference type="GO" id="GO:0003964">
    <property type="term" value="F:RNA-directed DNA polymerase activity"/>
    <property type="evidence" value="ECO:0007669"/>
    <property type="project" value="UniProtKB-KW"/>
</dbReference>
<dbReference type="GO" id="GO:0004523">
    <property type="term" value="F:RNA-DNA hybrid ribonuclease activity"/>
    <property type="evidence" value="ECO:0007669"/>
    <property type="project" value="UniProtKB-EC"/>
</dbReference>
<evidence type="ECO:0000313" key="12">
    <source>
        <dbReference type="Proteomes" id="UP001529510"/>
    </source>
</evidence>
<comment type="caution">
    <text evidence="11">The sequence shown here is derived from an EMBL/GenBank/DDBJ whole genome shotgun (WGS) entry which is preliminary data.</text>
</comment>